<dbReference type="VEuPathDB" id="VectorBase:ACUA015490"/>
<dbReference type="AlphaFoldDB" id="A0A182MDA5"/>
<accession>A0A182MDA5</accession>
<reference evidence="2" key="1">
    <citation type="submission" date="2013-09" db="EMBL/GenBank/DDBJ databases">
        <title>The Genome Sequence of Anopheles culicifacies species A.</title>
        <authorList>
            <consortium name="The Broad Institute Genomics Platform"/>
            <person name="Neafsey D.E."/>
            <person name="Besansky N."/>
            <person name="Howell P."/>
            <person name="Walton C."/>
            <person name="Young S.K."/>
            <person name="Zeng Q."/>
            <person name="Gargeya S."/>
            <person name="Fitzgerald M."/>
            <person name="Haas B."/>
            <person name="Abouelleil A."/>
            <person name="Allen A.W."/>
            <person name="Alvarado L."/>
            <person name="Arachchi H.M."/>
            <person name="Berlin A.M."/>
            <person name="Chapman S.B."/>
            <person name="Gainer-Dewar J."/>
            <person name="Goldberg J."/>
            <person name="Griggs A."/>
            <person name="Gujja S."/>
            <person name="Hansen M."/>
            <person name="Howarth C."/>
            <person name="Imamovic A."/>
            <person name="Ireland A."/>
            <person name="Larimer J."/>
            <person name="McCowan C."/>
            <person name="Murphy C."/>
            <person name="Pearson M."/>
            <person name="Poon T.W."/>
            <person name="Priest M."/>
            <person name="Roberts A."/>
            <person name="Saif S."/>
            <person name="Shea T."/>
            <person name="Sisk P."/>
            <person name="Sykes S."/>
            <person name="Wortman J."/>
            <person name="Nusbaum C."/>
            <person name="Birren B."/>
        </authorList>
    </citation>
    <scope>NUCLEOTIDE SEQUENCE [LARGE SCALE GENOMIC DNA]</scope>
    <source>
        <strain evidence="2">A-37</strain>
    </source>
</reference>
<reference evidence="1" key="2">
    <citation type="submission" date="2020-05" db="UniProtKB">
        <authorList>
            <consortium name="EnsemblMetazoa"/>
        </authorList>
    </citation>
    <scope>IDENTIFICATION</scope>
    <source>
        <strain evidence="1">A-37</strain>
    </source>
</reference>
<keyword evidence="2" id="KW-1185">Reference proteome</keyword>
<dbReference type="EMBL" id="AXCM01000327">
    <property type="status" value="NOT_ANNOTATED_CDS"/>
    <property type="molecule type" value="Genomic_DNA"/>
</dbReference>
<evidence type="ECO:0000313" key="1">
    <source>
        <dbReference type="EnsemblMetazoa" id="ACUA015490-PA"/>
    </source>
</evidence>
<organism evidence="1 2">
    <name type="scientific">Anopheles culicifacies</name>
    <dbReference type="NCBI Taxonomy" id="139723"/>
    <lineage>
        <taxon>Eukaryota</taxon>
        <taxon>Metazoa</taxon>
        <taxon>Ecdysozoa</taxon>
        <taxon>Arthropoda</taxon>
        <taxon>Hexapoda</taxon>
        <taxon>Insecta</taxon>
        <taxon>Pterygota</taxon>
        <taxon>Neoptera</taxon>
        <taxon>Endopterygota</taxon>
        <taxon>Diptera</taxon>
        <taxon>Nematocera</taxon>
        <taxon>Culicoidea</taxon>
        <taxon>Culicidae</taxon>
        <taxon>Anophelinae</taxon>
        <taxon>Anopheles</taxon>
        <taxon>culicifacies species complex</taxon>
    </lineage>
</organism>
<name>A0A182MDA5_9DIPT</name>
<evidence type="ECO:0000313" key="2">
    <source>
        <dbReference type="Proteomes" id="UP000075883"/>
    </source>
</evidence>
<protein>
    <submittedName>
        <fullName evidence="1">Uncharacterized protein</fullName>
    </submittedName>
</protein>
<dbReference type="Proteomes" id="UP000075883">
    <property type="component" value="Unassembled WGS sequence"/>
</dbReference>
<dbReference type="EnsemblMetazoa" id="ACUA015490-RA">
    <property type="protein sequence ID" value="ACUA015490-PA"/>
    <property type="gene ID" value="ACUA015490"/>
</dbReference>
<sequence length="160" mass="17489">MGASMYALYKTADSSALRWSMWSSSRKLAPVSDELPPVLLVLLQLELESSVSSLQQSSSSSSSSSLESSELSSSSAMLLFPSELSSSEDSSLIGDIMFEVPEAVTTAVVEVVVELADEESLVLIIEEECLGDWLCTSGGTKPSFTRFFCFIRRFWNQIFT</sequence>
<proteinExistence type="predicted"/>